<comment type="cofactor">
    <cofactor evidence="2 11">
        <name>thiamine diphosphate</name>
        <dbReference type="ChEBI" id="CHEBI:58937"/>
    </cofactor>
</comment>
<evidence type="ECO:0000313" key="15">
    <source>
        <dbReference type="Proteomes" id="UP000251205"/>
    </source>
</evidence>
<dbReference type="InterPro" id="IPR009014">
    <property type="entry name" value="Transketo_C/PFOR_II"/>
</dbReference>
<dbReference type="InterPro" id="IPR033248">
    <property type="entry name" value="Transketolase_C"/>
</dbReference>
<dbReference type="RefSeq" id="WP_112340828.1">
    <property type="nucleotide sequence ID" value="NZ_QMKK01000022.1"/>
</dbReference>
<protein>
    <recommendedName>
        <fullName evidence="5 11">Pyruvate dehydrogenase E1 component subunit beta</fullName>
        <ecNumber evidence="4 11">1.2.4.1</ecNumber>
    </recommendedName>
</protein>
<keyword evidence="7 11" id="KW-0560">Oxidoreductase</keyword>
<evidence type="ECO:0000256" key="8">
    <source>
        <dbReference type="ARBA" id="ARBA00023052"/>
    </source>
</evidence>
<comment type="subunit">
    <text evidence="3">Heterodimer of an alpha and a beta chain.</text>
</comment>
<feature type="region of interest" description="Disordered" evidence="12">
    <location>
        <begin position="89"/>
        <end position="108"/>
    </location>
</feature>
<dbReference type="InterPro" id="IPR000089">
    <property type="entry name" value="Biotin_lipoyl"/>
</dbReference>
<dbReference type="Proteomes" id="UP000251205">
    <property type="component" value="Unassembled WGS sequence"/>
</dbReference>
<evidence type="ECO:0000256" key="3">
    <source>
        <dbReference type="ARBA" id="ARBA00011870"/>
    </source>
</evidence>
<dbReference type="Gene3D" id="3.40.50.970">
    <property type="match status" value="1"/>
</dbReference>
<evidence type="ECO:0000256" key="4">
    <source>
        <dbReference type="ARBA" id="ARBA00012281"/>
    </source>
</evidence>
<dbReference type="AlphaFoldDB" id="A0A329YFI4"/>
<comment type="cofactor">
    <cofactor evidence="1">
        <name>(R)-lipoate</name>
        <dbReference type="ChEBI" id="CHEBI:83088"/>
    </cofactor>
</comment>
<proteinExistence type="predicted"/>
<gene>
    <name evidence="14" type="ORF">DQ393_05705</name>
</gene>
<dbReference type="InterPro" id="IPR029061">
    <property type="entry name" value="THDP-binding"/>
</dbReference>
<dbReference type="EC" id="1.2.4.1" evidence="4 11"/>
<dbReference type="EMBL" id="QMKK01000022">
    <property type="protein sequence ID" value="RAX42337.1"/>
    <property type="molecule type" value="Genomic_DNA"/>
</dbReference>
<feature type="domain" description="Lipoyl-binding" evidence="13">
    <location>
        <begin position="2"/>
        <end position="78"/>
    </location>
</feature>
<evidence type="ECO:0000256" key="2">
    <source>
        <dbReference type="ARBA" id="ARBA00001964"/>
    </source>
</evidence>
<dbReference type="NCBIfam" id="NF008854">
    <property type="entry name" value="PRK11892.1"/>
    <property type="match status" value="1"/>
</dbReference>
<dbReference type="OrthoDB" id="9780894at2"/>
<dbReference type="Gene3D" id="3.40.50.920">
    <property type="match status" value="1"/>
</dbReference>
<keyword evidence="6" id="KW-0450">Lipoyl</keyword>
<organism evidence="14 15">
    <name type="scientific">Rhizobium tropici</name>
    <dbReference type="NCBI Taxonomy" id="398"/>
    <lineage>
        <taxon>Bacteria</taxon>
        <taxon>Pseudomonadati</taxon>
        <taxon>Pseudomonadota</taxon>
        <taxon>Alphaproteobacteria</taxon>
        <taxon>Hyphomicrobiales</taxon>
        <taxon>Rhizobiaceae</taxon>
        <taxon>Rhizobium/Agrobacterium group</taxon>
        <taxon>Rhizobium</taxon>
    </lineage>
</organism>
<dbReference type="NCBIfam" id="NF006667">
    <property type="entry name" value="PRK09212.1"/>
    <property type="match status" value="1"/>
</dbReference>
<dbReference type="FunFam" id="3.40.50.920:FF:000001">
    <property type="entry name" value="Pyruvate dehydrogenase E1 beta subunit"/>
    <property type="match status" value="1"/>
</dbReference>
<dbReference type="InterPro" id="IPR003016">
    <property type="entry name" value="2-oxoA_DH_lipoyl-BS"/>
</dbReference>
<comment type="function">
    <text evidence="10">The pyruvate dehydrogenase complex catalyzes the overall conversion of pyruvate to acetyl-CoA and CO(2). It contains multiple copies of three enzymatic components: pyruvate dehydrogenase (E1), dihydrolipoamide acetyltransferase (E2) and lipoamide dehydrogenase (E3).</text>
</comment>
<dbReference type="SMART" id="SM00861">
    <property type="entry name" value="Transket_pyr"/>
    <property type="match status" value="1"/>
</dbReference>
<dbReference type="CDD" id="cd06849">
    <property type="entry name" value="lipoyl_domain"/>
    <property type="match status" value="1"/>
</dbReference>
<evidence type="ECO:0000256" key="5">
    <source>
        <dbReference type="ARBA" id="ARBA00016138"/>
    </source>
</evidence>
<evidence type="ECO:0000313" key="14">
    <source>
        <dbReference type="EMBL" id="RAX42337.1"/>
    </source>
</evidence>
<dbReference type="FunFam" id="2.40.50.100:FF:000010">
    <property type="entry name" value="Acetyltransferase component of pyruvate dehydrogenase complex"/>
    <property type="match status" value="1"/>
</dbReference>
<comment type="caution">
    <text evidence="14">The sequence shown here is derived from an EMBL/GenBank/DDBJ whole genome shotgun (WGS) entry which is preliminary data.</text>
</comment>
<dbReference type="Gene3D" id="2.40.50.100">
    <property type="match status" value="1"/>
</dbReference>
<evidence type="ECO:0000256" key="12">
    <source>
        <dbReference type="SAM" id="MobiDB-lite"/>
    </source>
</evidence>
<evidence type="ECO:0000256" key="1">
    <source>
        <dbReference type="ARBA" id="ARBA00001938"/>
    </source>
</evidence>
<dbReference type="InterPro" id="IPR011053">
    <property type="entry name" value="Single_hybrid_motif"/>
</dbReference>
<name>A0A329YFI4_RHITR</name>
<dbReference type="Pfam" id="PF00364">
    <property type="entry name" value="Biotin_lipoyl"/>
    <property type="match status" value="1"/>
</dbReference>
<dbReference type="PROSITE" id="PS50968">
    <property type="entry name" value="BIOTINYL_LIPOYL"/>
    <property type="match status" value="1"/>
</dbReference>
<dbReference type="PROSITE" id="PS00189">
    <property type="entry name" value="LIPOYL"/>
    <property type="match status" value="1"/>
</dbReference>
<dbReference type="InterPro" id="IPR027110">
    <property type="entry name" value="PDHB_mito-type"/>
</dbReference>
<dbReference type="PANTHER" id="PTHR11624:SF96">
    <property type="entry name" value="PYRUVATE DEHYDROGENASE E1 COMPONENT SUBUNIT BETA, MITOCHONDRIAL"/>
    <property type="match status" value="1"/>
</dbReference>
<evidence type="ECO:0000256" key="7">
    <source>
        <dbReference type="ARBA" id="ARBA00023002"/>
    </source>
</evidence>
<dbReference type="Pfam" id="PF02780">
    <property type="entry name" value="Transketolase_C"/>
    <property type="match status" value="1"/>
</dbReference>
<dbReference type="CDD" id="cd07036">
    <property type="entry name" value="TPP_PYR_E1-PDHc-beta_like"/>
    <property type="match status" value="1"/>
</dbReference>
<dbReference type="GO" id="GO:0006086">
    <property type="term" value="P:pyruvate decarboxylation to acetyl-CoA"/>
    <property type="evidence" value="ECO:0007669"/>
    <property type="project" value="InterPro"/>
</dbReference>
<dbReference type="FunFam" id="3.40.50.970:FF:000001">
    <property type="entry name" value="Pyruvate dehydrogenase E1 beta subunit"/>
    <property type="match status" value="1"/>
</dbReference>
<sequence>MPIDILMPALSPTMEEGTLSKWLKKEGDKVVSGDVIAEIETDKATMEVEAVDEGTIGKLLIDAGTEGVKVNTKIAILLQDGESADAISSAKAAPAAEPAKTEAPAAAPAPVAAPVPAQPKAAAPVDPEIPAGTEMVSMTVREALRDAMAEEMRANPDVFVMGEEVAEYQGAYKVTQGLLQEFGARRVIDTPITEHGFAGIGVGAAMAGLRPIVEFMTFNFAMQAIDQIINSAAKTLYMSGGQMGAPIVFRGPNGAAARVGAQHSQDYAAWYSHIPGLKVVMPYTAADAKGLLKAAIRDPNPVIFLENEILYGQHFDVPKLDNFVLPIGKARIHRPGKDVTVVSFGIGMTYATKAVAELEAQGIDVELIDLRTIRPMDLPTIIESVKKTGRLVTVEEGYPQSSVGTEIATRVMQQAFDYLDAPILTIAGKDVPMPYAANLEKLALPSVAEVVDAVKAVCYK</sequence>
<dbReference type="SUPFAM" id="SSF52518">
    <property type="entry name" value="Thiamin diphosphate-binding fold (THDP-binding)"/>
    <property type="match status" value="1"/>
</dbReference>
<dbReference type="PANTHER" id="PTHR11624">
    <property type="entry name" value="DEHYDROGENASE RELATED"/>
    <property type="match status" value="1"/>
</dbReference>
<dbReference type="Pfam" id="PF02779">
    <property type="entry name" value="Transket_pyr"/>
    <property type="match status" value="1"/>
</dbReference>
<accession>A0A329YFI4</accession>
<comment type="catalytic activity">
    <reaction evidence="11">
        <text>N(6)-[(R)-lipoyl]-L-lysyl-[protein] + pyruvate + H(+) = N(6)-[(R)-S(8)-acetyldihydrolipoyl]-L-lysyl-[protein] + CO2</text>
        <dbReference type="Rhea" id="RHEA:19189"/>
        <dbReference type="Rhea" id="RHEA-COMP:10474"/>
        <dbReference type="Rhea" id="RHEA-COMP:10478"/>
        <dbReference type="ChEBI" id="CHEBI:15361"/>
        <dbReference type="ChEBI" id="CHEBI:15378"/>
        <dbReference type="ChEBI" id="CHEBI:16526"/>
        <dbReference type="ChEBI" id="CHEBI:83099"/>
        <dbReference type="ChEBI" id="CHEBI:83111"/>
        <dbReference type="EC" id="1.2.4.1"/>
    </reaction>
</comment>
<dbReference type="SUPFAM" id="SSF51230">
    <property type="entry name" value="Single hybrid motif"/>
    <property type="match status" value="1"/>
</dbReference>
<evidence type="ECO:0000259" key="13">
    <source>
        <dbReference type="PROSITE" id="PS50968"/>
    </source>
</evidence>
<keyword evidence="8 11" id="KW-0786">Thiamine pyrophosphate</keyword>
<evidence type="ECO:0000256" key="6">
    <source>
        <dbReference type="ARBA" id="ARBA00022823"/>
    </source>
</evidence>
<evidence type="ECO:0000256" key="11">
    <source>
        <dbReference type="RuleBase" id="RU364074"/>
    </source>
</evidence>
<evidence type="ECO:0000256" key="9">
    <source>
        <dbReference type="ARBA" id="ARBA00023317"/>
    </source>
</evidence>
<evidence type="ECO:0000256" key="10">
    <source>
        <dbReference type="ARBA" id="ARBA00025211"/>
    </source>
</evidence>
<dbReference type="InterPro" id="IPR005475">
    <property type="entry name" value="Transketolase-like_Pyr-bd"/>
</dbReference>
<dbReference type="SUPFAM" id="SSF52922">
    <property type="entry name" value="TK C-terminal domain-like"/>
    <property type="match status" value="1"/>
</dbReference>
<comment type="function">
    <text evidence="11">The pyruvate dehydrogenase complex catalyzes the overall conversion of pyruvate to acetyl-CoA and CO2.</text>
</comment>
<dbReference type="GO" id="GO:0004739">
    <property type="term" value="F:pyruvate dehydrogenase (acetyl-transferring) activity"/>
    <property type="evidence" value="ECO:0007669"/>
    <property type="project" value="UniProtKB-UniRule"/>
</dbReference>
<reference evidence="14 15" key="1">
    <citation type="submission" date="2018-06" db="EMBL/GenBank/DDBJ databases">
        <title>Whole Genome Sequence of an efficient microsymbiont, Rhizobium tropici.</title>
        <authorList>
            <person name="Srinivasan R."/>
            <person name="Singh H.V."/>
            <person name="Srivastava R."/>
            <person name="Kumari B."/>
            <person name="Radhakrishna A."/>
        </authorList>
    </citation>
    <scope>NUCLEOTIDE SEQUENCE [LARGE SCALE GENOMIC DNA]</scope>
    <source>
        <strain evidence="14 15">IGFRI Rhizo-19</strain>
    </source>
</reference>
<keyword evidence="9 11" id="KW-0670">Pyruvate</keyword>